<dbReference type="NCBIfam" id="TIGR03083">
    <property type="entry name" value="maleylpyruvate isomerase family mycothiol-dependent enzyme"/>
    <property type="match status" value="1"/>
</dbReference>
<dbReference type="InterPro" id="IPR036527">
    <property type="entry name" value="SCP2_sterol-bd_dom_sf"/>
</dbReference>
<dbReference type="Pfam" id="PF07398">
    <property type="entry name" value="MDMPI_C"/>
    <property type="match status" value="1"/>
</dbReference>
<gene>
    <name evidence="3" type="ORF">GCM10010319_19870</name>
</gene>
<dbReference type="InterPro" id="IPR017517">
    <property type="entry name" value="Maleyloyr_isom"/>
</dbReference>
<dbReference type="EMBL" id="BAAABW010000012">
    <property type="protein sequence ID" value="GAA0343807.1"/>
    <property type="molecule type" value="Genomic_DNA"/>
</dbReference>
<dbReference type="Proteomes" id="UP001500063">
    <property type="component" value="Unassembled WGS sequence"/>
</dbReference>
<feature type="domain" description="MDMPI C-terminal" evidence="1">
    <location>
        <begin position="155"/>
        <end position="254"/>
    </location>
</feature>
<dbReference type="PANTHER" id="PTHR40758:SF1">
    <property type="entry name" value="CONSERVED PROTEIN"/>
    <property type="match status" value="1"/>
</dbReference>
<dbReference type="SUPFAM" id="SSF55718">
    <property type="entry name" value="SCP-like"/>
    <property type="match status" value="1"/>
</dbReference>
<dbReference type="InterPro" id="IPR024344">
    <property type="entry name" value="MDMPI_metal-binding"/>
</dbReference>
<keyword evidence="4" id="KW-1185">Reference proteome</keyword>
<dbReference type="Pfam" id="PF11716">
    <property type="entry name" value="MDMPI_N"/>
    <property type="match status" value="1"/>
</dbReference>
<evidence type="ECO:0000259" key="1">
    <source>
        <dbReference type="Pfam" id="PF07398"/>
    </source>
</evidence>
<evidence type="ECO:0000313" key="3">
    <source>
        <dbReference type="EMBL" id="GAA0343807.1"/>
    </source>
</evidence>
<feature type="domain" description="Mycothiol-dependent maleylpyruvate isomerase metal-binding" evidence="2">
    <location>
        <begin position="19"/>
        <end position="141"/>
    </location>
</feature>
<dbReference type="SUPFAM" id="SSF109854">
    <property type="entry name" value="DinB/YfiT-like putative metalloenzymes"/>
    <property type="match status" value="1"/>
</dbReference>
<sequence>MDMSNHSGRASAPAVHREAIAADTARMVAMVKGANLATPVPGCPGWTLADLVKHTGSVQRWFSALLRQCVQERPQSRDVELDLPDREDGYADWLTASADVAASAFTTVDADAPMWAWGADQHARFWVRRMMIETLVHRTDAEAAAGVPSVIDSALATDAVDEFLVNLPYAAFFAPKVADLRGDGETLRFHSTDTGGDWLVRLRPDGFGLEPDAADAHADATVQGTAADLLLLVYGRRDRSSDAFEVSGNEDLLTRWFANSAF</sequence>
<accession>A0ABP3GEW2</accession>
<dbReference type="InterPro" id="IPR034660">
    <property type="entry name" value="DinB/YfiT-like"/>
</dbReference>
<protein>
    <submittedName>
        <fullName evidence="3">Maleylpyruvate isomerase family mycothiol-dependent enzyme</fullName>
    </submittedName>
</protein>
<dbReference type="PANTHER" id="PTHR40758">
    <property type="entry name" value="CONSERVED PROTEIN"/>
    <property type="match status" value="1"/>
</dbReference>
<evidence type="ECO:0000259" key="2">
    <source>
        <dbReference type="Pfam" id="PF11716"/>
    </source>
</evidence>
<dbReference type="Gene3D" id="3.30.1050.10">
    <property type="entry name" value="SCP2 sterol-binding domain"/>
    <property type="match status" value="1"/>
</dbReference>
<keyword evidence="3" id="KW-0413">Isomerase</keyword>
<evidence type="ECO:0000313" key="4">
    <source>
        <dbReference type="Proteomes" id="UP001500063"/>
    </source>
</evidence>
<comment type="caution">
    <text evidence="3">The sequence shown here is derived from an EMBL/GenBank/DDBJ whole genome shotgun (WGS) entry which is preliminary data.</text>
</comment>
<organism evidence="3 4">
    <name type="scientific">Streptomyces blastmyceticus</name>
    <dbReference type="NCBI Taxonomy" id="68180"/>
    <lineage>
        <taxon>Bacteria</taxon>
        <taxon>Bacillati</taxon>
        <taxon>Actinomycetota</taxon>
        <taxon>Actinomycetes</taxon>
        <taxon>Kitasatosporales</taxon>
        <taxon>Streptomycetaceae</taxon>
        <taxon>Streptomyces</taxon>
    </lineage>
</organism>
<name>A0ABP3GEW2_9ACTN</name>
<reference evidence="4" key="1">
    <citation type="journal article" date="2019" name="Int. J. Syst. Evol. Microbiol.">
        <title>The Global Catalogue of Microorganisms (GCM) 10K type strain sequencing project: providing services to taxonomists for standard genome sequencing and annotation.</title>
        <authorList>
            <consortium name="The Broad Institute Genomics Platform"/>
            <consortium name="The Broad Institute Genome Sequencing Center for Infectious Disease"/>
            <person name="Wu L."/>
            <person name="Ma J."/>
        </authorList>
    </citation>
    <scope>NUCLEOTIDE SEQUENCE [LARGE SCALE GENOMIC DNA]</scope>
    <source>
        <strain evidence="4">JCM 4565</strain>
    </source>
</reference>
<dbReference type="InterPro" id="IPR010872">
    <property type="entry name" value="MDMPI_C-term_domain"/>
</dbReference>
<proteinExistence type="predicted"/>
<dbReference type="GO" id="GO:0016853">
    <property type="term" value="F:isomerase activity"/>
    <property type="evidence" value="ECO:0007669"/>
    <property type="project" value="UniProtKB-KW"/>
</dbReference>